<keyword evidence="2" id="KW-1185">Reference proteome</keyword>
<dbReference type="GO" id="GO:0006355">
    <property type="term" value="P:regulation of DNA-templated transcription"/>
    <property type="evidence" value="ECO:0007669"/>
    <property type="project" value="InterPro"/>
</dbReference>
<dbReference type="Proteomes" id="UP000185696">
    <property type="component" value="Unassembled WGS sequence"/>
</dbReference>
<reference evidence="1 2" key="1">
    <citation type="submission" date="2016-12" db="EMBL/GenBank/DDBJ databases">
        <title>The draft genome sequence of Actinophytocola xinjiangensis.</title>
        <authorList>
            <person name="Wang W."/>
            <person name="Yuan L."/>
        </authorList>
    </citation>
    <scope>NUCLEOTIDE SEQUENCE [LARGE SCALE GENOMIC DNA]</scope>
    <source>
        <strain evidence="1 2">CGMCC 4.4663</strain>
    </source>
</reference>
<dbReference type="OrthoDB" id="5476461at2"/>
<proteinExistence type="predicted"/>
<comment type="caution">
    <text evidence="1">The sequence shown here is derived from an EMBL/GenBank/DDBJ whole genome shotgun (WGS) entry which is preliminary data.</text>
</comment>
<dbReference type="SUPFAM" id="SSF46894">
    <property type="entry name" value="C-terminal effector domain of the bipartite response regulators"/>
    <property type="match status" value="1"/>
</dbReference>
<gene>
    <name evidence="1" type="ORF">BLA60_23315</name>
</gene>
<dbReference type="InterPro" id="IPR016032">
    <property type="entry name" value="Sig_transdc_resp-reg_C-effctor"/>
</dbReference>
<dbReference type="EMBL" id="MSIF01000012">
    <property type="protein sequence ID" value="OLF08357.1"/>
    <property type="molecule type" value="Genomic_DNA"/>
</dbReference>
<dbReference type="RefSeq" id="WP_075135099.1">
    <property type="nucleotide sequence ID" value="NZ_MSIF01000012.1"/>
</dbReference>
<dbReference type="InterPro" id="IPR036388">
    <property type="entry name" value="WH-like_DNA-bd_sf"/>
</dbReference>
<evidence type="ECO:0000313" key="2">
    <source>
        <dbReference type="Proteomes" id="UP000185696"/>
    </source>
</evidence>
<name>A0A7Z0WMD0_9PSEU</name>
<evidence type="ECO:0000313" key="1">
    <source>
        <dbReference type="EMBL" id="OLF08357.1"/>
    </source>
</evidence>
<sequence length="93" mass="10211">MAHDPATAGSVMTYLAWPLTTPWPASRHRYWLRRATALLPQGASVRRQSRTIATQLSSAMRKLGVPSRTALAVTVLRDGRHLAGADWSVRACT</sequence>
<dbReference type="Gene3D" id="1.10.10.10">
    <property type="entry name" value="Winged helix-like DNA-binding domain superfamily/Winged helix DNA-binding domain"/>
    <property type="match status" value="1"/>
</dbReference>
<dbReference type="GO" id="GO:0003677">
    <property type="term" value="F:DNA binding"/>
    <property type="evidence" value="ECO:0007669"/>
    <property type="project" value="InterPro"/>
</dbReference>
<protein>
    <submittedName>
        <fullName evidence="1">Uncharacterized protein</fullName>
    </submittedName>
</protein>
<dbReference type="AlphaFoldDB" id="A0A7Z0WMD0"/>
<accession>A0A7Z0WMD0</accession>
<organism evidence="1 2">
    <name type="scientific">Actinophytocola xinjiangensis</name>
    <dbReference type="NCBI Taxonomy" id="485602"/>
    <lineage>
        <taxon>Bacteria</taxon>
        <taxon>Bacillati</taxon>
        <taxon>Actinomycetota</taxon>
        <taxon>Actinomycetes</taxon>
        <taxon>Pseudonocardiales</taxon>
        <taxon>Pseudonocardiaceae</taxon>
    </lineage>
</organism>